<evidence type="ECO:0000313" key="2">
    <source>
        <dbReference type="EMBL" id="KIO20140.1"/>
    </source>
</evidence>
<proteinExistence type="predicted"/>
<gene>
    <name evidence="2" type="ORF">M407DRAFT_245938</name>
</gene>
<dbReference type="EMBL" id="KN823186">
    <property type="protein sequence ID" value="KIO20140.1"/>
    <property type="molecule type" value="Genomic_DNA"/>
</dbReference>
<sequence>MNHLHLEETGFKLGSIVDASDPFYVLPTEHALTRPRRREHSTDTAPSSRSMFKFNVH</sequence>
<reference evidence="2 3" key="1">
    <citation type="submission" date="2014-04" db="EMBL/GenBank/DDBJ databases">
        <authorList>
            <consortium name="DOE Joint Genome Institute"/>
            <person name="Kuo A."/>
            <person name="Girlanda M."/>
            <person name="Perotto S."/>
            <person name="Kohler A."/>
            <person name="Nagy L.G."/>
            <person name="Floudas D."/>
            <person name="Copeland A."/>
            <person name="Barry K.W."/>
            <person name="Cichocki N."/>
            <person name="Veneault-Fourrey C."/>
            <person name="LaButti K."/>
            <person name="Lindquist E.A."/>
            <person name="Lipzen A."/>
            <person name="Lundell T."/>
            <person name="Morin E."/>
            <person name="Murat C."/>
            <person name="Sun H."/>
            <person name="Tunlid A."/>
            <person name="Henrissat B."/>
            <person name="Grigoriev I.V."/>
            <person name="Hibbett D.S."/>
            <person name="Martin F."/>
            <person name="Nordberg H.P."/>
            <person name="Cantor M.N."/>
            <person name="Hua S.X."/>
        </authorList>
    </citation>
    <scope>NUCLEOTIDE SEQUENCE [LARGE SCALE GENOMIC DNA]</scope>
    <source>
        <strain evidence="2 3">MUT 4182</strain>
    </source>
</reference>
<dbReference type="Proteomes" id="UP000054248">
    <property type="component" value="Unassembled WGS sequence"/>
</dbReference>
<organism evidence="2 3">
    <name type="scientific">Tulasnella calospora MUT 4182</name>
    <dbReference type="NCBI Taxonomy" id="1051891"/>
    <lineage>
        <taxon>Eukaryota</taxon>
        <taxon>Fungi</taxon>
        <taxon>Dikarya</taxon>
        <taxon>Basidiomycota</taxon>
        <taxon>Agaricomycotina</taxon>
        <taxon>Agaricomycetes</taxon>
        <taxon>Cantharellales</taxon>
        <taxon>Tulasnellaceae</taxon>
        <taxon>Tulasnella</taxon>
    </lineage>
</organism>
<name>A0A0C3PY63_9AGAM</name>
<protein>
    <submittedName>
        <fullName evidence="2">Uncharacterized protein</fullName>
    </submittedName>
</protein>
<evidence type="ECO:0000256" key="1">
    <source>
        <dbReference type="SAM" id="MobiDB-lite"/>
    </source>
</evidence>
<evidence type="ECO:0000313" key="3">
    <source>
        <dbReference type="Proteomes" id="UP000054248"/>
    </source>
</evidence>
<dbReference type="HOGENOM" id="CLU_2998179_0_0_1"/>
<reference evidence="3" key="2">
    <citation type="submission" date="2015-01" db="EMBL/GenBank/DDBJ databases">
        <title>Evolutionary Origins and Diversification of the Mycorrhizal Mutualists.</title>
        <authorList>
            <consortium name="DOE Joint Genome Institute"/>
            <consortium name="Mycorrhizal Genomics Consortium"/>
            <person name="Kohler A."/>
            <person name="Kuo A."/>
            <person name="Nagy L.G."/>
            <person name="Floudas D."/>
            <person name="Copeland A."/>
            <person name="Barry K.W."/>
            <person name="Cichocki N."/>
            <person name="Veneault-Fourrey C."/>
            <person name="LaButti K."/>
            <person name="Lindquist E.A."/>
            <person name="Lipzen A."/>
            <person name="Lundell T."/>
            <person name="Morin E."/>
            <person name="Murat C."/>
            <person name="Riley R."/>
            <person name="Ohm R."/>
            <person name="Sun H."/>
            <person name="Tunlid A."/>
            <person name="Henrissat B."/>
            <person name="Grigoriev I.V."/>
            <person name="Hibbett D.S."/>
            <person name="Martin F."/>
        </authorList>
    </citation>
    <scope>NUCLEOTIDE SEQUENCE [LARGE SCALE GENOMIC DNA]</scope>
    <source>
        <strain evidence="3">MUT 4182</strain>
    </source>
</reference>
<keyword evidence="3" id="KW-1185">Reference proteome</keyword>
<dbReference type="AlphaFoldDB" id="A0A0C3PY63"/>
<accession>A0A0C3PY63</accession>
<feature type="region of interest" description="Disordered" evidence="1">
    <location>
        <begin position="33"/>
        <end position="57"/>
    </location>
</feature>